<dbReference type="InterPro" id="IPR051082">
    <property type="entry name" value="Pentapeptide-BTB/POZ_domain"/>
</dbReference>
<accession>A0A9X5E673</accession>
<evidence type="ECO:0000259" key="1">
    <source>
        <dbReference type="Pfam" id="PF20694"/>
    </source>
</evidence>
<dbReference type="Proteomes" id="UP000031532">
    <property type="component" value="Unassembled WGS sequence"/>
</dbReference>
<sequence length="576" mass="62380">MDSSARDFPSTLYELSKMGKKSVILTKEGLRKFKAALDALSKSLSSQSWTGMAEALNLDRDTFATILERTSGVLEKTLDNLSNQLYSRGITLSLEEDIDYEVLESLKACQQGIDKVKSKVGLTGAKLESNLVGKTNLACNVIKRFLSGKPIPKYYFKRICISLNLDWKEIAGISKEQSEWSAGNERSSLNTNEGVKPVQTVRRRVTVIDETRQTIITVIVLEGDINSVPNFKIIETVLREHSGRTITIIDIQEGSIKLIIEGSPEDIKRLVSCIESRELREIQGFPVKGIIPSESLGDEEIAEANANAKWDLVEAIFSQPLRGLDLENTDLSDVNLSNTNLSGTDLSGTDLSGTDLSGTDLSGADLSQTDLRRADLRSADLSNAGLNDADLRRTNLFRATLHRADLSGANLIDANLGGANLIDANLGGANLRGANLSGARLKRANLRGANLRGTNLIGAILSDADLKHADIDDATKLADKWRLVWKIINQGTENQDLRGTDLINANLSGANLRGANLNGAMLIDADLSGANLRGANLRGANLRGANLRGAEVDDTTEVDDITEVGKWGLVWRMGGS</sequence>
<proteinExistence type="predicted"/>
<evidence type="ECO:0000313" key="3">
    <source>
        <dbReference type="Proteomes" id="UP000031532"/>
    </source>
</evidence>
<dbReference type="Pfam" id="PF20694">
    <property type="entry name" value="TRADD-like_N"/>
    <property type="match status" value="1"/>
</dbReference>
<keyword evidence="3" id="KW-1185">Reference proteome</keyword>
<dbReference type="InterPro" id="IPR001646">
    <property type="entry name" value="5peptide_repeat"/>
</dbReference>
<dbReference type="SUPFAM" id="SSF141571">
    <property type="entry name" value="Pentapeptide repeat-like"/>
    <property type="match status" value="2"/>
</dbReference>
<dbReference type="PANTHER" id="PTHR14136:SF17">
    <property type="entry name" value="BTB_POZ DOMAIN-CONTAINING PROTEIN KCTD9"/>
    <property type="match status" value="1"/>
</dbReference>
<feature type="domain" description="TRADD-like N-terminal" evidence="1">
    <location>
        <begin position="231"/>
        <end position="289"/>
    </location>
</feature>
<dbReference type="AlphaFoldDB" id="A0A9X5E673"/>
<comment type="caution">
    <text evidence="2">The sequence shown here is derived from an EMBL/GenBank/DDBJ whole genome shotgun (WGS) entry which is preliminary data.</text>
</comment>
<dbReference type="PANTHER" id="PTHR14136">
    <property type="entry name" value="BTB_POZ DOMAIN-CONTAINING PROTEIN KCTD9"/>
    <property type="match status" value="1"/>
</dbReference>
<name>A0A9X5E673_9CYAN</name>
<dbReference type="OrthoDB" id="149072at2"/>
<dbReference type="Gene3D" id="2.160.20.80">
    <property type="entry name" value="E3 ubiquitin-protein ligase SopA"/>
    <property type="match status" value="2"/>
</dbReference>
<evidence type="ECO:0000313" key="2">
    <source>
        <dbReference type="EMBL" id="NHC35962.1"/>
    </source>
</evidence>
<protein>
    <submittedName>
        <fullName evidence="2">Pentapeptide repeat-containing protein</fullName>
    </submittedName>
</protein>
<dbReference type="InterPro" id="IPR049341">
    <property type="entry name" value="TRADD-like_N"/>
</dbReference>
<dbReference type="RefSeq" id="WP_132867109.1">
    <property type="nucleotide sequence ID" value="NZ_JTJC03000004.1"/>
</dbReference>
<dbReference type="EMBL" id="JTJC03000004">
    <property type="protein sequence ID" value="NHC35962.1"/>
    <property type="molecule type" value="Genomic_DNA"/>
</dbReference>
<organism evidence="2 3">
    <name type="scientific">Scytonema millei VB511283</name>
    <dbReference type="NCBI Taxonomy" id="1245923"/>
    <lineage>
        <taxon>Bacteria</taxon>
        <taxon>Bacillati</taxon>
        <taxon>Cyanobacteriota</taxon>
        <taxon>Cyanophyceae</taxon>
        <taxon>Nostocales</taxon>
        <taxon>Scytonemataceae</taxon>
        <taxon>Scytonema</taxon>
    </lineage>
</organism>
<gene>
    <name evidence="2" type="ORF">QH73_0015085</name>
</gene>
<dbReference type="Pfam" id="PF00805">
    <property type="entry name" value="Pentapeptide"/>
    <property type="match status" value="5"/>
</dbReference>
<reference evidence="2 3" key="1">
    <citation type="journal article" date="2015" name="Genome Announc.">
        <title>Draft Genome Sequence of the Terrestrial Cyanobacterium Scytonema millei VB511283, Isolated from Eastern India.</title>
        <authorList>
            <person name="Sen D."/>
            <person name="Chandrababunaidu M.M."/>
            <person name="Singh D."/>
            <person name="Sanghi N."/>
            <person name="Ghorai A."/>
            <person name="Mishra G.P."/>
            <person name="Madduluri M."/>
            <person name="Adhikary S.P."/>
            <person name="Tripathy S."/>
        </authorList>
    </citation>
    <scope>NUCLEOTIDE SEQUENCE [LARGE SCALE GENOMIC DNA]</scope>
    <source>
        <strain evidence="2 3">VB511283</strain>
    </source>
</reference>